<organism evidence="5">
    <name type="scientific">Nippostrongylus brasiliensis</name>
    <name type="common">Rat hookworm</name>
    <dbReference type="NCBI Taxonomy" id="27835"/>
    <lineage>
        <taxon>Eukaryota</taxon>
        <taxon>Metazoa</taxon>
        <taxon>Ecdysozoa</taxon>
        <taxon>Nematoda</taxon>
        <taxon>Chromadorea</taxon>
        <taxon>Rhabditida</taxon>
        <taxon>Rhabditina</taxon>
        <taxon>Rhabditomorpha</taxon>
        <taxon>Strongyloidea</taxon>
        <taxon>Heligmosomidae</taxon>
        <taxon>Nippostrongylus</taxon>
    </lineage>
</organism>
<dbReference type="EMBL" id="UYSL01004374">
    <property type="protein sequence ID" value="VDL66739.1"/>
    <property type="molecule type" value="Genomic_DNA"/>
</dbReference>
<evidence type="ECO:0000313" key="3">
    <source>
        <dbReference type="EMBL" id="VDL66739.1"/>
    </source>
</evidence>
<evidence type="ECO:0000259" key="2">
    <source>
        <dbReference type="Pfam" id="PF16470"/>
    </source>
</evidence>
<sequence>MPLSFENPTDNDLSSCANKKLGEPFLDSHYFLYHEDESHSRRRKRSAIERLDAHPAVEWLSEQRARRRSKRDYIHNDDAEAEAEARSKRSHSRSFTNASQALKRRRQTTTGEQREIPHLPFPDPLYQDQWYLVGGQSGWQL</sequence>
<proteinExistence type="predicted"/>
<feature type="region of interest" description="Disordered" evidence="1">
    <location>
        <begin position="61"/>
        <end position="121"/>
    </location>
</feature>
<dbReference type="AlphaFoldDB" id="A0A0N4XKU7"/>
<dbReference type="STRING" id="27835.A0A0N4XKU7"/>
<dbReference type="InterPro" id="IPR032815">
    <property type="entry name" value="S8_pro-domain"/>
</dbReference>
<evidence type="ECO:0000313" key="5">
    <source>
        <dbReference type="WBParaSite" id="NBR_0000314901-mRNA-1"/>
    </source>
</evidence>
<reference evidence="3 4" key="2">
    <citation type="submission" date="2018-11" db="EMBL/GenBank/DDBJ databases">
        <authorList>
            <consortium name="Pathogen Informatics"/>
        </authorList>
    </citation>
    <scope>NUCLEOTIDE SEQUENCE [LARGE SCALE GENOMIC DNA]</scope>
</reference>
<dbReference type="InterPro" id="IPR038466">
    <property type="entry name" value="S8_pro-domain_sf"/>
</dbReference>
<feature type="compositionally biased region" description="Basic and acidic residues" evidence="1">
    <location>
        <begin position="71"/>
        <end position="87"/>
    </location>
</feature>
<name>A0A0N4XKU7_NIPBR</name>
<reference evidence="5" key="1">
    <citation type="submission" date="2017-02" db="UniProtKB">
        <authorList>
            <consortium name="WormBaseParasite"/>
        </authorList>
    </citation>
    <scope>IDENTIFICATION</scope>
</reference>
<dbReference type="Gene3D" id="3.30.70.850">
    <property type="entry name" value="Peptidase S8, pro-domain"/>
    <property type="match status" value="1"/>
</dbReference>
<feature type="domain" description="Peptidase S8 pro-domain" evidence="2">
    <location>
        <begin position="21"/>
        <end position="71"/>
    </location>
</feature>
<evidence type="ECO:0000313" key="4">
    <source>
        <dbReference type="Proteomes" id="UP000271162"/>
    </source>
</evidence>
<dbReference type="WBParaSite" id="NBR_0000314901-mRNA-1">
    <property type="protein sequence ID" value="NBR_0000314901-mRNA-1"/>
    <property type="gene ID" value="NBR_0000314901"/>
</dbReference>
<keyword evidence="4" id="KW-1185">Reference proteome</keyword>
<gene>
    <name evidence="3" type="ORF">NBR_LOCUS3150</name>
</gene>
<dbReference type="Proteomes" id="UP000271162">
    <property type="component" value="Unassembled WGS sequence"/>
</dbReference>
<accession>A0A0N4XKU7</accession>
<protein>
    <submittedName>
        <fullName evidence="5">Furin-1 (inferred by orthology to a S. mansoni protein)</fullName>
    </submittedName>
</protein>
<dbReference type="Pfam" id="PF16470">
    <property type="entry name" value="S8_pro-domain"/>
    <property type="match status" value="1"/>
</dbReference>
<evidence type="ECO:0000256" key="1">
    <source>
        <dbReference type="SAM" id="MobiDB-lite"/>
    </source>
</evidence>